<proteinExistence type="predicted"/>
<dbReference type="Pfam" id="PF00753">
    <property type="entry name" value="Lactamase_B"/>
    <property type="match status" value="1"/>
</dbReference>
<name>A0A6J4S4D0_9ACTN</name>
<dbReference type="SUPFAM" id="SSF56281">
    <property type="entry name" value="Metallo-hydrolase/oxidoreductase"/>
    <property type="match status" value="1"/>
</dbReference>
<dbReference type="InterPro" id="IPR050855">
    <property type="entry name" value="NDM-1-like"/>
</dbReference>
<dbReference type="AlphaFoldDB" id="A0A6J4S4D0"/>
<feature type="domain" description="Metallo-beta-lactamase" evidence="2">
    <location>
        <begin position="18"/>
        <end position="105"/>
    </location>
</feature>
<sequence>MTAVPPELVGDGVHRVADGLVNWYVVEEDGRLALFDVGWPRSWPTIEGALAALGRSPGDVEAIVLTHAHPDHMGAAERARKATGAPVWVHREENPRLRGESKEASPVKLVPALVPQLRRGRRCASSSRPRRGASCFRPGSGTR</sequence>
<feature type="region of interest" description="Disordered" evidence="1">
    <location>
        <begin position="120"/>
        <end position="143"/>
    </location>
</feature>
<dbReference type="Gene3D" id="3.60.15.10">
    <property type="entry name" value="Ribonuclease Z/Hydroxyacylglutathione hydrolase-like"/>
    <property type="match status" value="1"/>
</dbReference>
<dbReference type="PANTHER" id="PTHR42951:SF14">
    <property type="entry name" value="METALLO-BETA-LACTAMASE SUPERFAMILY PROTEIN"/>
    <property type="match status" value="1"/>
</dbReference>
<organism evidence="3">
    <name type="scientific">uncultured Solirubrobacterales bacterium</name>
    <dbReference type="NCBI Taxonomy" id="768556"/>
    <lineage>
        <taxon>Bacteria</taxon>
        <taxon>Bacillati</taxon>
        <taxon>Actinomycetota</taxon>
        <taxon>Thermoleophilia</taxon>
        <taxon>Solirubrobacterales</taxon>
        <taxon>environmental samples</taxon>
    </lineage>
</organism>
<dbReference type="InterPro" id="IPR036866">
    <property type="entry name" value="RibonucZ/Hydroxyglut_hydro"/>
</dbReference>
<evidence type="ECO:0000313" key="3">
    <source>
        <dbReference type="EMBL" id="CAA9488529.1"/>
    </source>
</evidence>
<dbReference type="EMBL" id="CADCVU010000053">
    <property type="protein sequence ID" value="CAA9488529.1"/>
    <property type="molecule type" value="Genomic_DNA"/>
</dbReference>
<dbReference type="InterPro" id="IPR001279">
    <property type="entry name" value="Metallo-B-lactamas"/>
</dbReference>
<gene>
    <name evidence="3" type="ORF">AVDCRST_MAG45-600</name>
</gene>
<evidence type="ECO:0000256" key="1">
    <source>
        <dbReference type="SAM" id="MobiDB-lite"/>
    </source>
</evidence>
<reference evidence="3" key="1">
    <citation type="submission" date="2020-02" db="EMBL/GenBank/DDBJ databases">
        <authorList>
            <person name="Meier V. D."/>
        </authorList>
    </citation>
    <scope>NUCLEOTIDE SEQUENCE</scope>
    <source>
        <strain evidence="3">AVDCRST_MAG45</strain>
    </source>
</reference>
<accession>A0A6J4S4D0</accession>
<evidence type="ECO:0000259" key="2">
    <source>
        <dbReference type="Pfam" id="PF00753"/>
    </source>
</evidence>
<dbReference type="PANTHER" id="PTHR42951">
    <property type="entry name" value="METALLO-BETA-LACTAMASE DOMAIN-CONTAINING"/>
    <property type="match status" value="1"/>
</dbReference>
<protein>
    <recommendedName>
        <fullName evidence="2">Metallo-beta-lactamase domain-containing protein</fullName>
    </recommendedName>
</protein>